<proteinExistence type="inferred from homology"/>
<feature type="domain" description="RNA polymerase sigma factor 70 region 4 type 2" evidence="7">
    <location>
        <begin position="117"/>
        <end position="163"/>
    </location>
</feature>
<sequence length="181" mass="20645">MRQRLLRHARVVVHEAALAEDLVQETLMAIFENPQAHKGQAALTTWAIAILKNKVADWYRSPHQRRRVHVKDEETDGSDNDPAEALYNAQGGRIEPVPVWEQPENREAQRQMMTVMDSCLRRLPAQTSKVFMMREWLGFESDEIGERLGLSPDNTRTILHRARTGLRQCMSSQGHSGGNHA</sequence>
<comment type="similarity">
    <text evidence="1">Belongs to the sigma-70 factor family. ECF subfamily.</text>
</comment>
<organism evidence="8 9">
    <name type="scientific">Hydrogenophaga crassostreae</name>
    <dbReference type="NCBI Taxonomy" id="1763535"/>
    <lineage>
        <taxon>Bacteria</taxon>
        <taxon>Pseudomonadati</taxon>
        <taxon>Pseudomonadota</taxon>
        <taxon>Betaproteobacteria</taxon>
        <taxon>Burkholderiales</taxon>
        <taxon>Comamonadaceae</taxon>
        <taxon>Hydrogenophaga</taxon>
    </lineage>
</organism>
<dbReference type="InterPro" id="IPR039425">
    <property type="entry name" value="RNA_pol_sigma-70-like"/>
</dbReference>
<dbReference type="InterPro" id="IPR014284">
    <property type="entry name" value="RNA_pol_sigma-70_dom"/>
</dbReference>
<dbReference type="InterPro" id="IPR013325">
    <property type="entry name" value="RNA_pol_sigma_r2"/>
</dbReference>
<dbReference type="PANTHER" id="PTHR43133">
    <property type="entry name" value="RNA POLYMERASE ECF-TYPE SIGMA FACTO"/>
    <property type="match status" value="1"/>
</dbReference>
<dbReference type="AlphaFoldDB" id="A0A1D8P1K4"/>
<keyword evidence="4" id="KW-0238">DNA-binding</keyword>
<dbReference type="GO" id="GO:0003677">
    <property type="term" value="F:DNA binding"/>
    <property type="evidence" value="ECO:0007669"/>
    <property type="project" value="UniProtKB-KW"/>
</dbReference>
<evidence type="ECO:0000313" key="9">
    <source>
        <dbReference type="Proteomes" id="UP000185680"/>
    </source>
</evidence>
<keyword evidence="3" id="KW-0731">Sigma factor</keyword>
<dbReference type="PANTHER" id="PTHR43133:SF8">
    <property type="entry name" value="RNA POLYMERASE SIGMA FACTOR HI_1459-RELATED"/>
    <property type="match status" value="1"/>
</dbReference>
<dbReference type="SUPFAM" id="SSF88946">
    <property type="entry name" value="Sigma2 domain of RNA polymerase sigma factors"/>
    <property type="match status" value="1"/>
</dbReference>
<dbReference type="InterPro" id="IPR007627">
    <property type="entry name" value="RNA_pol_sigma70_r2"/>
</dbReference>
<dbReference type="Pfam" id="PF08281">
    <property type="entry name" value="Sigma70_r4_2"/>
    <property type="match status" value="1"/>
</dbReference>
<keyword evidence="2" id="KW-0805">Transcription regulation</keyword>
<dbReference type="EMBL" id="CP017476">
    <property type="protein sequence ID" value="AOW15254.1"/>
    <property type="molecule type" value="Genomic_DNA"/>
</dbReference>
<dbReference type="CDD" id="cd06171">
    <property type="entry name" value="Sigma70_r4"/>
    <property type="match status" value="1"/>
</dbReference>
<gene>
    <name evidence="8" type="ORF">LPB072_00575</name>
</gene>
<evidence type="ECO:0000259" key="7">
    <source>
        <dbReference type="Pfam" id="PF08281"/>
    </source>
</evidence>
<evidence type="ECO:0000256" key="1">
    <source>
        <dbReference type="ARBA" id="ARBA00010641"/>
    </source>
</evidence>
<dbReference type="InterPro" id="IPR013324">
    <property type="entry name" value="RNA_pol_sigma_r3/r4-like"/>
</dbReference>
<evidence type="ECO:0000313" key="8">
    <source>
        <dbReference type="EMBL" id="AOW15254.1"/>
    </source>
</evidence>
<dbReference type="SUPFAM" id="SSF88659">
    <property type="entry name" value="Sigma3 and sigma4 domains of RNA polymerase sigma factors"/>
    <property type="match status" value="1"/>
</dbReference>
<accession>A0A1D8P1K4</accession>
<dbReference type="InterPro" id="IPR013249">
    <property type="entry name" value="RNA_pol_sigma70_r4_t2"/>
</dbReference>
<evidence type="ECO:0000259" key="6">
    <source>
        <dbReference type="Pfam" id="PF04542"/>
    </source>
</evidence>
<keyword evidence="5" id="KW-0804">Transcription</keyword>
<evidence type="ECO:0000256" key="3">
    <source>
        <dbReference type="ARBA" id="ARBA00023082"/>
    </source>
</evidence>
<name>A0A1D8P1K4_9BURK</name>
<feature type="domain" description="RNA polymerase sigma-70 region 2" evidence="6">
    <location>
        <begin position="2"/>
        <end position="61"/>
    </location>
</feature>
<dbReference type="Proteomes" id="UP000185680">
    <property type="component" value="Chromosome"/>
</dbReference>
<reference evidence="8 9" key="1">
    <citation type="submission" date="2016-10" db="EMBL/GenBank/DDBJ databases">
        <title>Hydorgenophaga sp. LPB0072 isolated from gastropod.</title>
        <authorList>
            <person name="Kim E."/>
            <person name="Yi H."/>
        </authorList>
    </citation>
    <scope>NUCLEOTIDE SEQUENCE [LARGE SCALE GENOMIC DNA]</scope>
    <source>
        <strain evidence="8 9">LPB0072</strain>
    </source>
</reference>
<dbReference type="GO" id="GO:0016987">
    <property type="term" value="F:sigma factor activity"/>
    <property type="evidence" value="ECO:0007669"/>
    <property type="project" value="UniProtKB-KW"/>
</dbReference>
<dbReference type="InterPro" id="IPR014289">
    <property type="entry name" value="RNA_pol_sigma-24-rel"/>
</dbReference>
<dbReference type="STRING" id="1763535.LPB072_00575"/>
<evidence type="ECO:0000256" key="2">
    <source>
        <dbReference type="ARBA" id="ARBA00023015"/>
    </source>
</evidence>
<dbReference type="InterPro" id="IPR036388">
    <property type="entry name" value="WH-like_DNA-bd_sf"/>
</dbReference>
<dbReference type="Pfam" id="PF04542">
    <property type="entry name" value="Sigma70_r2"/>
    <property type="match status" value="1"/>
</dbReference>
<dbReference type="KEGG" id="hyl:LPB072_00575"/>
<evidence type="ECO:0000256" key="4">
    <source>
        <dbReference type="ARBA" id="ARBA00023125"/>
    </source>
</evidence>
<dbReference type="GO" id="GO:0006352">
    <property type="term" value="P:DNA-templated transcription initiation"/>
    <property type="evidence" value="ECO:0007669"/>
    <property type="project" value="InterPro"/>
</dbReference>
<dbReference type="NCBIfam" id="TIGR02937">
    <property type="entry name" value="sigma70-ECF"/>
    <property type="match status" value="1"/>
</dbReference>
<dbReference type="Gene3D" id="1.10.1740.10">
    <property type="match status" value="1"/>
</dbReference>
<dbReference type="NCBIfam" id="TIGR02943">
    <property type="entry name" value="Sig70_famx1"/>
    <property type="match status" value="1"/>
</dbReference>
<dbReference type="Gene3D" id="1.10.10.10">
    <property type="entry name" value="Winged helix-like DNA-binding domain superfamily/Winged helix DNA-binding domain"/>
    <property type="match status" value="1"/>
</dbReference>
<protein>
    <recommendedName>
        <fullName evidence="10">RNA polymerase subunit sigma</fullName>
    </recommendedName>
</protein>
<evidence type="ECO:0008006" key="10">
    <source>
        <dbReference type="Google" id="ProtNLM"/>
    </source>
</evidence>
<evidence type="ECO:0000256" key="5">
    <source>
        <dbReference type="ARBA" id="ARBA00023163"/>
    </source>
</evidence>